<dbReference type="EMBL" id="GDJX01006633">
    <property type="protein sequence ID" value="JAT61303.1"/>
    <property type="molecule type" value="Transcribed_RNA"/>
</dbReference>
<comment type="similarity">
    <text evidence="1">Belongs to the SCC2/Nipped-B family.</text>
</comment>
<keyword evidence="1" id="KW-0539">Nucleus</keyword>
<dbReference type="GO" id="GO:0090694">
    <property type="term" value="C:Scc2-Scc4 cohesin loading complex"/>
    <property type="evidence" value="ECO:0007669"/>
    <property type="project" value="TreeGrafter"/>
</dbReference>
<comment type="subcellular location">
    <subcellularLocation>
        <location evidence="1">Nucleus</location>
    </subcellularLocation>
</comment>
<protein>
    <recommendedName>
        <fullName evidence="1">Sister chromatid cohesion protein</fullName>
    </recommendedName>
</protein>
<dbReference type="InterPro" id="IPR016024">
    <property type="entry name" value="ARM-type_fold"/>
</dbReference>
<dbReference type="GO" id="GO:1990414">
    <property type="term" value="P:replication-born double-strand break repair via sister chromatid exchange"/>
    <property type="evidence" value="ECO:0007669"/>
    <property type="project" value="TreeGrafter"/>
</dbReference>
<dbReference type="GO" id="GO:0010468">
    <property type="term" value="P:regulation of gene expression"/>
    <property type="evidence" value="ECO:0007669"/>
    <property type="project" value="InterPro"/>
</dbReference>
<keyword evidence="1" id="KW-0677">Repeat</keyword>
<dbReference type="GO" id="GO:0003682">
    <property type="term" value="F:chromatin binding"/>
    <property type="evidence" value="ECO:0007669"/>
    <property type="project" value="TreeGrafter"/>
</dbReference>
<dbReference type="PANTHER" id="PTHR21704:SF18">
    <property type="entry name" value="NIPPED-B-LIKE PROTEIN"/>
    <property type="match status" value="1"/>
</dbReference>
<evidence type="ECO:0000256" key="2">
    <source>
        <dbReference type="SAM" id="MobiDB-lite"/>
    </source>
</evidence>
<feature type="region of interest" description="Disordered" evidence="2">
    <location>
        <begin position="768"/>
        <end position="821"/>
    </location>
</feature>
<keyword evidence="1" id="KW-0131">Cell cycle</keyword>
<dbReference type="GO" id="GO:0140588">
    <property type="term" value="P:chromatin looping"/>
    <property type="evidence" value="ECO:0007669"/>
    <property type="project" value="InterPro"/>
</dbReference>
<dbReference type="Pfam" id="PF12830">
    <property type="entry name" value="Nipped-B_C"/>
    <property type="match status" value="1"/>
</dbReference>
<proteinExistence type="inferred from homology"/>
<accession>A0A1D1Z324</accession>
<dbReference type="GO" id="GO:0061775">
    <property type="term" value="F:cohesin loader activity"/>
    <property type="evidence" value="ECO:0007669"/>
    <property type="project" value="InterPro"/>
</dbReference>
<dbReference type="InterPro" id="IPR033031">
    <property type="entry name" value="Scc2/Nipped-B"/>
</dbReference>
<dbReference type="AlphaFoldDB" id="A0A1D1Z324"/>
<dbReference type="Gene3D" id="1.25.10.10">
    <property type="entry name" value="Leucine-rich Repeat Variant"/>
    <property type="match status" value="1"/>
</dbReference>
<feature type="compositionally biased region" description="Acidic residues" evidence="2">
    <location>
        <begin position="782"/>
        <end position="792"/>
    </location>
</feature>
<dbReference type="InterPro" id="IPR024986">
    <property type="entry name" value="Nipped-B_C"/>
</dbReference>
<dbReference type="GO" id="GO:0071169">
    <property type="term" value="P:establishment of protein localization to chromatin"/>
    <property type="evidence" value="ECO:0007669"/>
    <property type="project" value="TreeGrafter"/>
</dbReference>
<dbReference type="GO" id="GO:0034087">
    <property type="term" value="P:establishment of mitotic sister chromatid cohesion"/>
    <property type="evidence" value="ECO:0007669"/>
    <property type="project" value="TreeGrafter"/>
</dbReference>
<reference evidence="4" key="1">
    <citation type="submission" date="2015-07" db="EMBL/GenBank/DDBJ databases">
        <title>Transcriptome Assembly of Anthurium amnicola.</title>
        <authorList>
            <person name="Suzuki J."/>
        </authorList>
    </citation>
    <scope>NUCLEOTIDE SEQUENCE</scope>
</reference>
<feature type="domain" description="Sister chromatid cohesion C-terminal" evidence="3">
    <location>
        <begin position="413"/>
        <end position="599"/>
    </location>
</feature>
<sequence length="821" mass="92500">MCISNANFLESTHAFIEIISRVSDEESTIQDLVCKTFYEFWFEEPSGTQTQFVSDGSCVPLELARKTEQIVNLLRKMPNHHLLVTVIKRTLALDFFPQSAKATGVNTVLIAQVRKRCELMCKHLLERILQLEETNTVEDEVITFPYVLALQAFCIVDPSLCAPATGPAQFVVTLQPYLKNQVDTRPVARLLESIIFVIDAVMPLLRKPPSSVVEELEQDLKHMIVRHPFLTVVHACIKCLCSLCKIAGKGAGLVEYLIQVFFKHLHGSNTDNKQLLGRSMFCLGVLVRYGKELMITCDNQHELVAKCLSLLKRFLLSDDFGMKVRSLQALGFVLIACPEFMLELDIRKILEASLSSGSDIRIKMQALQNINDYLLDAESLMGIDNFNNSVIQPPEDAGSKVPVAAGAGDTNICGGIIQLYWNNILELCLDVNEQVRQSALKIVEVVLRQGLVHPITCVPHLVALETDPQEANSNLAHQLLMYMNEKYPAFFENRLGDGLLMSFRFVQSVLATTCGSIKGRIDASTFACVRPGISRIYRLIRGNRISRNKFMHSIVRKFEPGGWNCSSLPFLMYCTEILASLPFTCPDEPLYLIYDINRVVQVRAGPLESNMKMWCSFSHQKDLQEITDKNDEAKKFTEANHASTCNNAMTEPITSDDSFCVSEENLLKCQSDCRDAIALQLLLKLKRHLKIVFGLDDVRCQAFSLKEYPKAGESLSRQNMPFNINDTLIKLPTSFKDMVQKYQEFKNSLKEDTVDYSAYTASIKKRPAPRTSRAKVVRGPEVDEDDDDDEDWTGGPRKLNFSSQKANGGRFTRQRLSHSTL</sequence>
<evidence type="ECO:0000313" key="4">
    <source>
        <dbReference type="EMBL" id="JAT61303.1"/>
    </source>
</evidence>
<organism evidence="4">
    <name type="scientific">Anthurium amnicola</name>
    <dbReference type="NCBI Taxonomy" id="1678845"/>
    <lineage>
        <taxon>Eukaryota</taxon>
        <taxon>Viridiplantae</taxon>
        <taxon>Streptophyta</taxon>
        <taxon>Embryophyta</taxon>
        <taxon>Tracheophyta</taxon>
        <taxon>Spermatophyta</taxon>
        <taxon>Magnoliopsida</taxon>
        <taxon>Liliopsida</taxon>
        <taxon>Araceae</taxon>
        <taxon>Pothoideae</taxon>
        <taxon>Potheae</taxon>
        <taxon>Anthurium</taxon>
    </lineage>
</organism>
<evidence type="ECO:0000256" key="1">
    <source>
        <dbReference type="RuleBase" id="RU364107"/>
    </source>
</evidence>
<dbReference type="PANTHER" id="PTHR21704">
    <property type="entry name" value="NIPPED-B-LIKE PROTEIN DELANGIN SCC2-RELATED"/>
    <property type="match status" value="1"/>
</dbReference>
<dbReference type="InterPro" id="IPR011989">
    <property type="entry name" value="ARM-like"/>
</dbReference>
<name>A0A1D1Z324_9ARAE</name>
<evidence type="ECO:0000259" key="3">
    <source>
        <dbReference type="Pfam" id="PF12830"/>
    </source>
</evidence>
<gene>
    <name evidence="4" type="primary">Nipbl_7</name>
    <name evidence="4" type="ORF">g.124725</name>
</gene>
<dbReference type="SUPFAM" id="SSF48371">
    <property type="entry name" value="ARM repeat"/>
    <property type="match status" value="1"/>
</dbReference>
<feature type="compositionally biased region" description="Basic residues" evidence="2">
    <location>
        <begin position="812"/>
        <end position="821"/>
    </location>
</feature>